<feature type="signal peptide" evidence="3">
    <location>
        <begin position="1"/>
        <end position="23"/>
    </location>
</feature>
<keyword evidence="4" id="KW-0645">Protease</keyword>
<evidence type="ECO:0000256" key="3">
    <source>
        <dbReference type="SAM" id="SignalP"/>
    </source>
</evidence>
<dbReference type="PRINTS" id="PR00922">
    <property type="entry name" value="DADACBPTASE3"/>
</dbReference>
<evidence type="ECO:0000313" key="4">
    <source>
        <dbReference type="EMBL" id="QDY68819.1"/>
    </source>
</evidence>
<dbReference type="GO" id="GO:0006508">
    <property type="term" value="P:proteolysis"/>
    <property type="evidence" value="ECO:0007669"/>
    <property type="project" value="InterPro"/>
</dbReference>
<keyword evidence="5" id="KW-1185">Reference proteome</keyword>
<reference evidence="4 5" key="1">
    <citation type="submission" date="2019-07" db="EMBL/GenBank/DDBJ databases">
        <title>Litoreibacter alkalisoli sp. nov., isolated from saline-alkaline soil.</title>
        <authorList>
            <person name="Wang S."/>
            <person name="Xu L."/>
            <person name="Xing Y.-T."/>
            <person name="Sun J.-Q."/>
        </authorList>
    </citation>
    <scope>NUCLEOTIDE SEQUENCE [LARGE SCALE GENOMIC DNA]</scope>
    <source>
        <strain evidence="4 5">LN3S51</strain>
    </source>
</reference>
<gene>
    <name evidence="4" type="primary">dacB</name>
    <name evidence="4" type="ORF">FPZ52_03695</name>
</gene>
<keyword evidence="4" id="KW-0121">Carboxypeptidase</keyword>
<keyword evidence="2 4" id="KW-0378">Hydrolase</keyword>
<sequence length="496" mass="52750">MTVFTRRHVLAAMLSGAASPVLANVDLSPLPRKRGAKPEPLDIPAASRRIVAEAGLSGQVCFALADARTGVPIAAHDADVALPPASVAKSITAAYALDQLGPAYRFDTRVIATGPIRDGNLQGDLILAGDGAPDLSSDDLSDLAEQLQGAGLRKVEGDFLVWTGALPYVRAIDPTQPEHLGYNPSVSGLNLNYNRVHFEWRRQGENYGLTMDARTGNIVPKVERVQVSVAERELPVYVYSEKADRGGESWTVARSALGSGGARWLPVRQSGMYAGEVFRSIAGRKGIDLPQARMSLEEPTGAVLAARPSPEMADILRGMLLYSTNLTAEVVGLSASKRRMGAVPDDLAASASDMTRWARLSLGMNNSRFMDHSGLEDTSRVTAADMVAALGILGVDGSLQSLMKRVVVAGANDGPQNFEVRAKTGTLNFVSALAGYIRPQGGRDMVFAIFTADLDRRALIPAGDEENPAGASGWAGRSRLLQKDLVRLWGRAAPTA</sequence>
<protein>
    <submittedName>
        <fullName evidence="4">D-alanyl-D-alanine carboxypeptidase/D-alanyl-D-alanine-endopeptidase</fullName>
        <ecNumber evidence="4">3.4.16.4</ecNumber>
    </submittedName>
</protein>
<dbReference type="GO" id="GO:0000270">
    <property type="term" value="P:peptidoglycan metabolic process"/>
    <property type="evidence" value="ECO:0007669"/>
    <property type="project" value="TreeGrafter"/>
</dbReference>
<dbReference type="OrthoDB" id="5372081at2"/>
<dbReference type="InterPro" id="IPR012338">
    <property type="entry name" value="Beta-lactam/transpept-like"/>
</dbReference>
<comment type="similarity">
    <text evidence="1">Belongs to the peptidase S13 family.</text>
</comment>
<dbReference type="EMBL" id="CP042261">
    <property type="protein sequence ID" value="QDY68819.1"/>
    <property type="molecule type" value="Genomic_DNA"/>
</dbReference>
<dbReference type="Pfam" id="PF02113">
    <property type="entry name" value="Peptidase_S13"/>
    <property type="match status" value="1"/>
</dbReference>
<dbReference type="EC" id="3.4.16.4" evidence="4"/>
<dbReference type="AlphaFoldDB" id="A0A5B8I608"/>
<keyword evidence="3" id="KW-0732">Signal</keyword>
<organism evidence="4 5">
    <name type="scientific">Qingshengfaniella alkalisoli</name>
    <dbReference type="NCBI Taxonomy" id="2599296"/>
    <lineage>
        <taxon>Bacteria</taxon>
        <taxon>Pseudomonadati</taxon>
        <taxon>Pseudomonadota</taxon>
        <taxon>Alphaproteobacteria</taxon>
        <taxon>Rhodobacterales</taxon>
        <taxon>Paracoccaceae</taxon>
        <taxon>Qingshengfaniella</taxon>
    </lineage>
</organism>
<evidence type="ECO:0000256" key="1">
    <source>
        <dbReference type="ARBA" id="ARBA00006096"/>
    </source>
</evidence>
<dbReference type="Proteomes" id="UP000318483">
    <property type="component" value="Chromosome"/>
</dbReference>
<dbReference type="Gene3D" id="3.50.80.20">
    <property type="entry name" value="D-Ala-D-Ala carboxypeptidase C, peptidase S13"/>
    <property type="match status" value="1"/>
</dbReference>
<dbReference type="SUPFAM" id="SSF56601">
    <property type="entry name" value="beta-lactamase/transpeptidase-like"/>
    <property type="match status" value="1"/>
</dbReference>
<name>A0A5B8I608_9RHOB</name>
<dbReference type="NCBIfam" id="TIGR00666">
    <property type="entry name" value="PBP4"/>
    <property type="match status" value="1"/>
</dbReference>
<dbReference type="KEGG" id="lit:FPZ52_03695"/>
<dbReference type="RefSeq" id="WP_146363823.1">
    <property type="nucleotide sequence ID" value="NZ_CP042261.1"/>
</dbReference>
<evidence type="ECO:0000256" key="2">
    <source>
        <dbReference type="ARBA" id="ARBA00022801"/>
    </source>
</evidence>
<feature type="chain" id="PRO_5022670738" evidence="3">
    <location>
        <begin position="24"/>
        <end position="496"/>
    </location>
</feature>
<dbReference type="GO" id="GO:0009002">
    <property type="term" value="F:serine-type D-Ala-D-Ala carboxypeptidase activity"/>
    <property type="evidence" value="ECO:0007669"/>
    <property type="project" value="UniProtKB-EC"/>
</dbReference>
<evidence type="ECO:0000313" key="5">
    <source>
        <dbReference type="Proteomes" id="UP000318483"/>
    </source>
</evidence>
<dbReference type="Gene3D" id="3.40.710.10">
    <property type="entry name" value="DD-peptidase/beta-lactamase superfamily"/>
    <property type="match status" value="1"/>
</dbReference>
<accession>A0A5B8I608</accession>
<dbReference type="InterPro" id="IPR000667">
    <property type="entry name" value="Peptidase_S13"/>
</dbReference>
<proteinExistence type="inferred from homology"/>
<dbReference type="PANTHER" id="PTHR30023:SF0">
    <property type="entry name" value="PENICILLIN-SENSITIVE CARBOXYPEPTIDASE A"/>
    <property type="match status" value="1"/>
</dbReference>
<dbReference type="PANTHER" id="PTHR30023">
    <property type="entry name" value="D-ALANYL-D-ALANINE CARBOXYPEPTIDASE"/>
    <property type="match status" value="1"/>
</dbReference>